<dbReference type="PANTHER" id="PTHR10037">
    <property type="entry name" value="VOLTAGE-GATED CATION CHANNEL CALCIUM AND SODIUM"/>
    <property type="match status" value="1"/>
</dbReference>
<evidence type="ECO:0000256" key="6">
    <source>
        <dbReference type="SAM" id="MobiDB-lite"/>
    </source>
</evidence>
<feature type="compositionally biased region" description="Polar residues" evidence="6">
    <location>
        <begin position="88"/>
        <end position="98"/>
    </location>
</feature>
<dbReference type="InterPro" id="IPR027359">
    <property type="entry name" value="Volt_channel_dom_sf"/>
</dbReference>
<dbReference type="GO" id="GO:0001518">
    <property type="term" value="C:voltage-gated sodium channel complex"/>
    <property type="evidence" value="ECO:0007669"/>
    <property type="project" value="TreeGrafter"/>
</dbReference>
<dbReference type="InterPro" id="IPR043203">
    <property type="entry name" value="VGCC_Ca_Na"/>
</dbReference>
<evidence type="ECO:0000256" key="4">
    <source>
        <dbReference type="ARBA" id="ARBA00023136"/>
    </source>
</evidence>
<dbReference type="InterPro" id="IPR005821">
    <property type="entry name" value="Ion_trans_dom"/>
</dbReference>
<evidence type="ECO:0000256" key="3">
    <source>
        <dbReference type="ARBA" id="ARBA00022989"/>
    </source>
</evidence>
<dbReference type="SUPFAM" id="SSF81324">
    <property type="entry name" value="Voltage-gated potassium channels"/>
    <property type="match status" value="1"/>
</dbReference>
<protein>
    <recommendedName>
        <fullName evidence="8">Ion transport domain-containing protein</fullName>
    </recommendedName>
</protein>
<keyword evidence="2 7" id="KW-0812">Transmembrane</keyword>
<evidence type="ECO:0000256" key="2">
    <source>
        <dbReference type="ARBA" id="ARBA00022692"/>
    </source>
</evidence>
<proteinExistence type="predicted"/>
<evidence type="ECO:0000313" key="10">
    <source>
        <dbReference type="Proteomes" id="UP001178507"/>
    </source>
</evidence>
<comment type="caution">
    <text evidence="9">The sequence shown here is derived from an EMBL/GenBank/DDBJ whole genome shotgun (WGS) entry which is preliminary data.</text>
</comment>
<evidence type="ECO:0000256" key="5">
    <source>
        <dbReference type="SAM" id="Coils"/>
    </source>
</evidence>
<feature type="transmembrane region" description="Helical" evidence="7">
    <location>
        <begin position="198"/>
        <end position="217"/>
    </location>
</feature>
<dbReference type="AlphaFoldDB" id="A0AA36JRS1"/>
<feature type="region of interest" description="Disordered" evidence="6">
    <location>
        <begin position="82"/>
        <end position="114"/>
    </location>
</feature>
<sequence length="560" mass="62640">MDHGNEGFQDLLKSQLAAIEQVMAFNQTLSRKLQNNENRDHWARSKDDNMETPSRKAAFRTFNAEEQRSPLTQPLLNQNFTAPVPQKASDSPHSSPSLPNFHAPDSTGRSPLSGISRESLRHHALQFGSRCRRAATRLAIEGSGSTPISRTYHRPVLAKPKDVKDLAKGVVDSINRQAQDPEKLYSESGRWQAIARSTCFKSLTLIMVFVSTAWIAVDTDYNTENSKQAYLFVAMDNIICAYFFFEITVRWMAYSVRLTALSDISFLFDLFLAVSMSLETWGGPIFTLITGRQRQDSGHGITPALRGLRLIRITRAFRMSRLFRSVPELMILVQGMFQGVRSVLTTLVLLLLVTYTFAVAMTQLLQGKNIGEGKFDNVPTATNFLLMQTLCGFDANYITGMLHEDAVSFFILLTYQLLGSLTLMNMLTGVMVDVVGTTAQLEQEEQSLRTLKRDIADVVTLTDENQDRTVTAVEFTHMIQNPIAVKKLYEGGVNVLALVDYADFVFRDTAELSLEDFVETVLQFRGQSPATVKDVVDLRVMVTKEMARLDKAVASVSPAK</sequence>
<dbReference type="Proteomes" id="UP001178507">
    <property type="component" value="Unassembled WGS sequence"/>
</dbReference>
<keyword evidence="4 7" id="KW-0472">Membrane</keyword>
<dbReference type="PANTHER" id="PTHR10037:SF62">
    <property type="entry name" value="SODIUM CHANNEL PROTEIN 60E"/>
    <property type="match status" value="1"/>
</dbReference>
<gene>
    <name evidence="9" type="ORF">EVOR1521_LOCUS31379</name>
</gene>
<dbReference type="GO" id="GO:0005248">
    <property type="term" value="F:voltage-gated sodium channel activity"/>
    <property type="evidence" value="ECO:0007669"/>
    <property type="project" value="TreeGrafter"/>
</dbReference>
<organism evidence="9 10">
    <name type="scientific">Effrenium voratum</name>
    <dbReference type="NCBI Taxonomy" id="2562239"/>
    <lineage>
        <taxon>Eukaryota</taxon>
        <taxon>Sar</taxon>
        <taxon>Alveolata</taxon>
        <taxon>Dinophyceae</taxon>
        <taxon>Suessiales</taxon>
        <taxon>Symbiodiniaceae</taxon>
        <taxon>Effrenium</taxon>
    </lineage>
</organism>
<evidence type="ECO:0000256" key="1">
    <source>
        <dbReference type="ARBA" id="ARBA00004141"/>
    </source>
</evidence>
<feature type="transmembrane region" description="Helical" evidence="7">
    <location>
        <begin position="229"/>
        <end position="248"/>
    </location>
</feature>
<dbReference type="Pfam" id="PF00520">
    <property type="entry name" value="Ion_trans"/>
    <property type="match status" value="1"/>
</dbReference>
<accession>A0AA36JRS1</accession>
<dbReference type="Gene3D" id="1.10.287.70">
    <property type="match status" value="1"/>
</dbReference>
<keyword evidence="10" id="KW-1185">Reference proteome</keyword>
<name>A0AA36JRS1_9DINO</name>
<evidence type="ECO:0000259" key="8">
    <source>
        <dbReference type="Pfam" id="PF00520"/>
    </source>
</evidence>
<reference evidence="9" key="1">
    <citation type="submission" date="2023-08" db="EMBL/GenBank/DDBJ databases">
        <authorList>
            <person name="Chen Y."/>
            <person name="Shah S."/>
            <person name="Dougan E. K."/>
            <person name="Thang M."/>
            <person name="Chan C."/>
        </authorList>
    </citation>
    <scope>NUCLEOTIDE SEQUENCE</scope>
</reference>
<evidence type="ECO:0000313" key="9">
    <source>
        <dbReference type="EMBL" id="CAJ1410580.1"/>
    </source>
</evidence>
<dbReference type="Gene3D" id="1.20.120.350">
    <property type="entry name" value="Voltage-gated potassium channels. Chain C"/>
    <property type="match status" value="1"/>
</dbReference>
<comment type="subcellular location">
    <subcellularLocation>
        <location evidence="1">Membrane</location>
        <topology evidence="1">Multi-pass membrane protein</topology>
    </subcellularLocation>
</comment>
<keyword evidence="3 7" id="KW-1133">Transmembrane helix</keyword>
<feature type="domain" description="Ion transport" evidence="8">
    <location>
        <begin position="198"/>
        <end position="438"/>
    </location>
</feature>
<feature type="transmembrane region" description="Helical" evidence="7">
    <location>
        <begin position="343"/>
        <end position="365"/>
    </location>
</feature>
<dbReference type="InterPro" id="IPR018247">
    <property type="entry name" value="EF_Hand_1_Ca_BS"/>
</dbReference>
<evidence type="ECO:0000256" key="7">
    <source>
        <dbReference type="SAM" id="Phobius"/>
    </source>
</evidence>
<keyword evidence="5" id="KW-0175">Coiled coil</keyword>
<feature type="coiled-coil region" evidence="5">
    <location>
        <begin position="434"/>
        <end position="461"/>
    </location>
</feature>
<dbReference type="PROSITE" id="PS00018">
    <property type="entry name" value="EF_HAND_1"/>
    <property type="match status" value="1"/>
</dbReference>
<dbReference type="EMBL" id="CAUJNA010003827">
    <property type="protein sequence ID" value="CAJ1410580.1"/>
    <property type="molecule type" value="Genomic_DNA"/>
</dbReference>